<comment type="subcellular location">
    <subcellularLocation>
        <location evidence="1">Membrane</location>
        <topology evidence="1">Multi-pass membrane protein</topology>
    </subcellularLocation>
</comment>
<dbReference type="Pfam" id="PF00892">
    <property type="entry name" value="EamA"/>
    <property type="match status" value="2"/>
</dbReference>
<accession>A0A248LM39</accession>
<dbReference type="PANTHER" id="PTHR32322:SF2">
    <property type="entry name" value="EAMA DOMAIN-CONTAINING PROTEIN"/>
    <property type="match status" value="1"/>
</dbReference>
<feature type="transmembrane region" description="Helical" evidence="6">
    <location>
        <begin position="263"/>
        <end position="281"/>
    </location>
</feature>
<keyword evidence="3 6" id="KW-0812">Transmembrane</keyword>
<sequence length="308" mass="32091">MAAHPVSGTVVAPIWRIYLQLAAVALLWGGTFIAGRLLATDLPPFTAASGRFAVAAILLWLLARLHEGGLPRLSHRQMLSTALLGCSGIFLYNLCFFSALADMPASRTALFVALNPALTALAAALLLRERLATRQWGGIALALAGAWIIISRGEPVAAIHDLARAFGRGELMMLGAVTSWAAYTLVGRLALAGLSPVAATCYATFWGLGMLLAGAASEWTQWSAAQVSLTHVAAIAYLGALGTVVAFVWYYQGVRQLGPARTAVFNNLVPVCGVGLGALLLGEPVTTAMAGGGALAIAGVFLTNRPRN</sequence>
<evidence type="ECO:0000256" key="1">
    <source>
        <dbReference type="ARBA" id="ARBA00004141"/>
    </source>
</evidence>
<feature type="transmembrane region" description="Helical" evidence="6">
    <location>
        <begin position="287"/>
        <end position="304"/>
    </location>
</feature>
<feature type="domain" description="EamA" evidence="7">
    <location>
        <begin position="17"/>
        <end position="150"/>
    </location>
</feature>
<proteinExistence type="inferred from homology"/>
<evidence type="ECO:0000256" key="5">
    <source>
        <dbReference type="ARBA" id="ARBA00023136"/>
    </source>
</evidence>
<keyword evidence="5 6" id="KW-0472">Membrane</keyword>
<feature type="transmembrane region" description="Helical" evidence="6">
    <location>
        <begin position="139"/>
        <end position="159"/>
    </location>
</feature>
<feature type="transmembrane region" description="Helical" evidence="6">
    <location>
        <begin position="107"/>
        <end position="127"/>
    </location>
</feature>
<feature type="transmembrane region" description="Helical" evidence="6">
    <location>
        <begin position="45"/>
        <end position="66"/>
    </location>
</feature>
<reference evidence="9" key="1">
    <citation type="submission" date="2017-06" db="EMBL/GenBank/DDBJ databases">
        <title>Whole genome sequence of Laribacter hongkongensis LHGZ1.</title>
        <authorList>
            <person name="Chen D."/>
            <person name="Wu H."/>
            <person name="Chen J."/>
        </authorList>
    </citation>
    <scope>NUCLEOTIDE SEQUENCE [LARGE SCALE GENOMIC DNA]</scope>
    <source>
        <strain evidence="9">LHGZ1</strain>
    </source>
</reference>
<feature type="transmembrane region" description="Helical" evidence="6">
    <location>
        <begin position="78"/>
        <end position="101"/>
    </location>
</feature>
<dbReference type="RefSeq" id="WP_088861360.1">
    <property type="nucleotide sequence ID" value="NZ_CP022115.1"/>
</dbReference>
<evidence type="ECO:0000256" key="2">
    <source>
        <dbReference type="ARBA" id="ARBA00007362"/>
    </source>
</evidence>
<comment type="similarity">
    <text evidence="2">Belongs to the EamA transporter family.</text>
</comment>
<dbReference type="PANTHER" id="PTHR32322">
    <property type="entry name" value="INNER MEMBRANE TRANSPORTER"/>
    <property type="match status" value="1"/>
</dbReference>
<evidence type="ECO:0000256" key="6">
    <source>
        <dbReference type="SAM" id="Phobius"/>
    </source>
</evidence>
<dbReference type="SUPFAM" id="SSF103481">
    <property type="entry name" value="Multidrug resistance efflux transporter EmrE"/>
    <property type="match status" value="2"/>
</dbReference>
<evidence type="ECO:0000313" key="8">
    <source>
        <dbReference type="EMBL" id="ASJ25551.1"/>
    </source>
</evidence>
<dbReference type="InterPro" id="IPR037185">
    <property type="entry name" value="EmrE-like"/>
</dbReference>
<feature type="domain" description="EamA" evidence="7">
    <location>
        <begin position="168"/>
        <end position="304"/>
    </location>
</feature>
<organism evidence="8 9">
    <name type="scientific">Laribacter hongkongensis</name>
    <dbReference type="NCBI Taxonomy" id="168471"/>
    <lineage>
        <taxon>Bacteria</taxon>
        <taxon>Pseudomonadati</taxon>
        <taxon>Pseudomonadota</taxon>
        <taxon>Betaproteobacteria</taxon>
        <taxon>Neisseriales</taxon>
        <taxon>Aquaspirillaceae</taxon>
        <taxon>Laribacter</taxon>
    </lineage>
</organism>
<feature type="transmembrane region" description="Helical" evidence="6">
    <location>
        <begin position="17"/>
        <end position="39"/>
    </location>
</feature>
<feature type="transmembrane region" description="Helical" evidence="6">
    <location>
        <begin position="197"/>
        <end position="217"/>
    </location>
</feature>
<evidence type="ECO:0000259" key="7">
    <source>
        <dbReference type="Pfam" id="PF00892"/>
    </source>
</evidence>
<dbReference type="InterPro" id="IPR050638">
    <property type="entry name" value="AA-Vitamin_Transporters"/>
</dbReference>
<dbReference type="OrthoDB" id="5186724at2"/>
<dbReference type="Gene3D" id="1.10.3730.20">
    <property type="match status" value="1"/>
</dbReference>
<gene>
    <name evidence="8" type="ORF">LHGZ1_2720</name>
</gene>
<evidence type="ECO:0000256" key="3">
    <source>
        <dbReference type="ARBA" id="ARBA00022692"/>
    </source>
</evidence>
<dbReference type="GO" id="GO:0016020">
    <property type="term" value="C:membrane"/>
    <property type="evidence" value="ECO:0007669"/>
    <property type="project" value="UniProtKB-SubCell"/>
</dbReference>
<protein>
    <submittedName>
        <fullName evidence="8">Drug/metabolite transporter (DMT) permease</fullName>
    </submittedName>
</protein>
<dbReference type="Proteomes" id="UP000197424">
    <property type="component" value="Chromosome"/>
</dbReference>
<evidence type="ECO:0000313" key="9">
    <source>
        <dbReference type="Proteomes" id="UP000197424"/>
    </source>
</evidence>
<name>A0A248LM39_9NEIS</name>
<dbReference type="EMBL" id="CP022115">
    <property type="protein sequence ID" value="ASJ25551.1"/>
    <property type="molecule type" value="Genomic_DNA"/>
</dbReference>
<dbReference type="InterPro" id="IPR000620">
    <property type="entry name" value="EamA_dom"/>
</dbReference>
<feature type="transmembrane region" description="Helical" evidence="6">
    <location>
        <begin position="229"/>
        <end position="251"/>
    </location>
</feature>
<feature type="transmembrane region" description="Helical" evidence="6">
    <location>
        <begin position="171"/>
        <end position="190"/>
    </location>
</feature>
<dbReference type="AlphaFoldDB" id="A0A248LM39"/>
<keyword evidence="4 6" id="KW-1133">Transmembrane helix</keyword>
<evidence type="ECO:0000256" key="4">
    <source>
        <dbReference type="ARBA" id="ARBA00022989"/>
    </source>
</evidence>